<sequence>MSSVTPPIWSDSRSLWTVPPLTLRDLPSQSPHPAVPLPLKPIPLATAISTPPTTVTPHAGAPSPNVIVMDVITTGIQPRADAFDAHRLNKSCFKCTTATIMFAVPFVPTELALGTTKSGNLATHSVQRHARELLGDRRAMIEMSLDSPNKSDIVIIKVTFPPHACASLSNVQPFHILTFVHSSLFVLGPARGAPYNVHPHAILLTFTASGSAITPWLQLIVVVEGTGRPNDPTRRNTFGVEIGESTCKYKCRTSQQVDVNPLSAILRSSQTDPEPHNVLPEIRPQYDY</sequence>
<accession>A0A8K0UR55</accession>
<feature type="region of interest" description="Disordered" evidence="1">
    <location>
        <begin position="268"/>
        <end position="288"/>
    </location>
</feature>
<evidence type="ECO:0000256" key="1">
    <source>
        <dbReference type="SAM" id="MobiDB-lite"/>
    </source>
</evidence>
<name>A0A8K0UR55_9AGAR</name>
<keyword evidence="3" id="KW-1185">Reference proteome</keyword>
<dbReference type="Proteomes" id="UP000813824">
    <property type="component" value="Unassembled WGS sequence"/>
</dbReference>
<proteinExistence type="predicted"/>
<gene>
    <name evidence="2" type="ORF">BXZ70DRAFT_1077169</name>
</gene>
<comment type="caution">
    <text evidence="2">The sequence shown here is derived from an EMBL/GenBank/DDBJ whole genome shotgun (WGS) entry which is preliminary data.</text>
</comment>
<dbReference type="AlphaFoldDB" id="A0A8K0UR55"/>
<dbReference type="EMBL" id="JAEVFJ010000012">
    <property type="protein sequence ID" value="KAH8101575.1"/>
    <property type="molecule type" value="Genomic_DNA"/>
</dbReference>
<evidence type="ECO:0000313" key="3">
    <source>
        <dbReference type="Proteomes" id="UP000813824"/>
    </source>
</evidence>
<protein>
    <submittedName>
        <fullName evidence="2">Uncharacterized protein</fullName>
    </submittedName>
</protein>
<evidence type="ECO:0000313" key="2">
    <source>
        <dbReference type="EMBL" id="KAH8101575.1"/>
    </source>
</evidence>
<dbReference type="OrthoDB" id="3269308at2759"/>
<organism evidence="2 3">
    <name type="scientific">Cristinia sonorae</name>
    <dbReference type="NCBI Taxonomy" id="1940300"/>
    <lineage>
        <taxon>Eukaryota</taxon>
        <taxon>Fungi</taxon>
        <taxon>Dikarya</taxon>
        <taxon>Basidiomycota</taxon>
        <taxon>Agaricomycotina</taxon>
        <taxon>Agaricomycetes</taxon>
        <taxon>Agaricomycetidae</taxon>
        <taxon>Agaricales</taxon>
        <taxon>Pleurotineae</taxon>
        <taxon>Stephanosporaceae</taxon>
        <taxon>Cristinia</taxon>
    </lineage>
</organism>
<reference evidence="2" key="1">
    <citation type="journal article" date="2021" name="New Phytol.">
        <title>Evolutionary innovations through gain and loss of genes in the ectomycorrhizal Boletales.</title>
        <authorList>
            <person name="Wu G."/>
            <person name="Miyauchi S."/>
            <person name="Morin E."/>
            <person name="Kuo A."/>
            <person name="Drula E."/>
            <person name="Varga T."/>
            <person name="Kohler A."/>
            <person name="Feng B."/>
            <person name="Cao Y."/>
            <person name="Lipzen A."/>
            <person name="Daum C."/>
            <person name="Hundley H."/>
            <person name="Pangilinan J."/>
            <person name="Johnson J."/>
            <person name="Barry K."/>
            <person name="LaButti K."/>
            <person name="Ng V."/>
            <person name="Ahrendt S."/>
            <person name="Min B."/>
            <person name="Choi I.G."/>
            <person name="Park H."/>
            <person name="Plett J.M."/>
            <person name="Magnuson J."/>
            <person name="Spatafora J.W."/>
            <person name="Nagy L.G."/>
            <person name="Henrissat B."/>
            <person name="Grigoriev I.V."/>
            <person name="Yang Z.L."/>
            <person name="Xu J."/>
            <person name="Martin F.M."/>
        </authorList>
    </citation>
    <scope>NUCLEOTIDE SEQUENCE</scope>
    <source>
        <strain evidence="2">KKN 215</strain>
    </source>
</reference>